<proteinExistence type="inferred from homology"/>
<feature type="domain" description="Glycoside hydrolase 35 catalytic" evidence="4">
    <location>
        <begin position="38"/>
        <end position="384"/>
    </location>
</feature>
<evidence type="ECO:0000313" key="5">
    <source>
        <dbReference type="EMBL" id="MFC4110320.1"/>
    </source>
</evidence>
<comment type="similarity">
    <text evidence="1 2">Belongs to the glycosyl hydrolase 35 family.</text>
</comment>
<evidence type="ECO:0000256" key="2">
    <source>
        <dbReference type="RuleBase" id="RU003679"/>
    </source>
</evidence>
<dbReference type="Gene3D" id="3.20.20.80">
    <property type="entry name" value="Glycosidases"/>
    <property type="match status" value="1"/>
</dbReference>
<accession>A0ABV8KVV3</accession>
<dbReference type="InterPro" id="IPR017853">
    <property type="entry name" value="GH"/>
</dbReference>
<protein>
    <submittedName>
        <fullName evidence="5">Beta-galactosidase</fullName>
        <ecNumber evidence="5">3.2.1.23</ecNumber>
    </submittedName>
</protein>
<dbReference type="EC" id="3.2.1.23" evidence="5"/>
<evidence type="ECO:0000256" key="3">
    <source>
        <dbReference type="SAM" id="MobiDB-lite"/>
    </source>
</evidence>
<sequence length="767" mass="82970">MPQPLSVRHQPWSAPPRRPRMSNREDARPGIALTDRHLLRHGVPVVPVSGELHYSRLPRHRWRQRLRQLRAGGVTVASSYVFWLHHVEHRGEPRFDGNLDVAAFVDLAVAEGLDVILRIGPWCHGETRNGGFPDWVRRADVRHRTDDPAYLTLVGEWFGQLATALDGRCSPTGPVLGLQLENELYDQPGHLLTLKRLARAAGLSAPLWTATAWGSADLPAEEVLPLYGGYGDGFWVDADAPWDPTFRDHYFFSHVWDDPGIGADVRRLRPGPGETGPPRTPSTDFPPATCELGGGMATAYHRRPRPAAADVAAVAHCKIGNGSAWQGYYMYAGGTNPPGEHGMQESHGTGYPNDLPRLGYDFHAPIGEAGLLADSHAELRRQHAFLAAFGATLADMPSSLPQVRPTGVEDDRTLRWALRSDGSSGFLFVAWHQPHVPLPVHPDARFRVVLDREEILLPARPVDIPAGTLARWPLALTAGGVRLDWATASALTLLPGEVPTLVLVAEAGIEPEYSVGGVATAARPGLDPVRLRTTGGALDLLVLPAAVAADVWVCEAGPVRRLLLSAEELSWDPDGRIEAYGPARVYDPVPGAFVDLPLTDDHPRSAGPTEPVVVEPVRAAGTVPVGYGTFDGRQSAPTPATFDALAAVYRVPLPGWVADPSLDCYLCIRWAGDIGQLRVDGRPVTDRFWDGSVWTVSLRDAGVRAGSEVTLHLLPLATGSIVGLPRDARDRLAGTDGQLLSVDAVLVRARTSRSERRKPEAGVPSTA</sequence>
<evidence type="ECO:0000259" key="4">
    <source>
        <dbReference type="Pfam" id="PF01301"/>
    </source>
</evidence>
<keyword evidence="6" id="KW-1185">Reference proteome</keyword>
<dbReference type="Pfam" id="PF01301">
    <property type="entry name" value="Glyco_hydro_35"/>
    <property type="match status" value="1"/>
</dbReference>
<dbReference type="RefSeq" id="WP_377552624.1">
    <property type="nucleotide sequence ID" value="NZ_JBHSBN010000038.1"/>
</dbReference>
<keyword evidence="5" id="KW-0378">Hydrolase</keyword>
<name>A0ABV8KVV3_9ACTN</name>
<keyword evidence="5" id="KW-0326">Glycosidase</keyword>
<evidence type="ECO:0000313" key="6">
    <source>
        <dbReference type="Proteomes" id="UP001595868"/>
    </source>
</evidence>
<dbReference type="SUPFAM" id="SSF51445">
    <property type="entry name" value="(Trans)glycosidases"/>
    <property type="match status" value="1"/>
</dbReference>
<reference evidence="6" key="1">
    <citation type="journal article" date="2019" name="Int. J. Syst. Evol. Microbiol.">
        <title>The Global Catalogue of Microorganisms (GCM) 10K type strain sequencing project: providing services to taxonomists for standard genome sequencing and annotation.</title>
        <authorList>
            <consortium name="The Broad Institute Genomics Platform"/>
            <consortium name="The Broad Institute Genome Sequencing Center for Infectious Disease"/>
            <person name="Wu L."/>
            <person name="Ma J."/>
        </authorList>
    </citation>
    <scope>NUCLEOTIDE SEQUENCE [LARGE SCALE GENOMIC DNA]</scope>
    <source>
        <strain evidence="6">2902at01</strain>
    </source>
</reference>
<gene>
    <name evidence="5" type="ORF">ACFOX0_30925</name>
</gene>
<dbReference type="InterPro" id="IPR001944">
    <property type="entry name" value="Glycoside_Hdrlase_35"/>
</dbReference>
<dbReference type="GO" id="GO:0004565">
    <property type="term" value="F:beta-galactosidase activity"/>
    <property type="evidence" value="ECO:0007669"/>
    <property type="project" value="UniProtKB-EC"/>
</dbReference>
<dbReference type="PRINTS" id="PR00742">
    <property type="entry name" value="GLHYDRLASE35"/>
</dbReference>
<dbReference type="InterPro" id="IPR031330">
    <property type="entry name" value="Gly_Hdrlase_35_cat"/>
</dbReference>
<organism evidence="5 6">
    <name type="scientific">Micromonospora zhanjiangensis</name>
    <dbReference type="NCBI Taxonomy" id="1522057"/>
    <lineage>
        <taxon>Bacteria</taxon>
        <taxon>Bacillati</taxon>
        <taxon>Actinomycetota</taxon>
        <taxon>Actinomycetes</taxon>
        <taxon>Micromonosporales</taxon>
        <taxon>Micromonosporaceae</taxon>
        <taxon>Micromonospora</taxon>
    </lineage>
</organism>
<evidence type="ECO:0000256" key="1">
    <source>
        <dbReference type="ARBA" id="ARBA00009809"/>
    </source>
</evidence>
<dbReference type="Proteomes" id="UP001595868">
    <property type="component" value="Unassembled WGS sequence"/>
</dbReference>
<feature type="region of interest" description="Disordered" evidence="3">
    <location>
        <begin position="1"/>
        <end position="25"/>
    </location>
</feature>
<dbReference type="EMBL" id="JBHSBN010000038">
    <property type="protein sequence ID" value="MFC4110320.1"/>
    <property type="molecule type" value="Genomic_DNA"/>
</dbReference>
<comment type="caution">
    <text evidence="5">The sequence shown here is derived from an EMBL/GenBank/DDBJ whole genome shotgun (WGS) entry which is preliminary data.</text>
</comment>
<dbReference type="PANTHER" id="PTHR23421">
    <property type="entry name" value="BETA-GALACTOSIDASE RELATED"/>
    <property type="match status" value="1"/>
</dbReference>